<feature type="DNA-binding region" description="H-T-H motif" evidence="5">
    <location>
        <begin position="32"/>
        <end position="51"/>
    </location>
</feature>
<dbReference type="PANTHER" id="PTHR30055:SF175">
    <property type="entry name" value="HTH-TYPE TRANSCRIPTIONAL REPRESSOR KSTR2"/>
    <property type="match status" value="1"/>
</dbReference>
<dbReference type="RefSeq" id="WP_136827063.1">
    <property type="nucleotide sequence ID" value="NZ_SWBP01000005.1"/>
</dbReference>
<keyword evidence="4" id="KW-0804">Transcription</keyword>
<keyword evidence="8" id="KW-1185">Reference proteome</keyword>
<keyword evidence="1" id="KW-0678">Repressor</keyword>
<dbReference type="AlphaFoldDB" id="A0A4U1BXF4"/>
<dbReference type="GO" id="GO:0003700">
    <property type="term" value="F:DNA-binding transcription factor activity"/>
    <property type="evidence" value="ECO:0007669"/>
    <property type="project" value="TreeGrafter"/>
</dbReference>
<protein>
    <submittedName>
        <fullName evidence="7">TetR/AcrR family transcriptional regulator</fullName>
    </submittedName>
</protein>
<dbReference type="InterPro" id="IPR009057">
    <property type="entry name" value="Homeodomain-like_sf"/>
</dbReference>
<comment type="caution">
    <text evidence="7">The sequence shown here is derived from an EMBL/GenBank/DDBJ whole genome shotgun (WGS) entry which is preliminary data.</text>
</comment>
<dbReference type="InterPro" id="IPR050109">
    <property type="entry name" value="HTH-type_TetR-like_transc_reg"/>
</dbReference>
<dbReference type="InterPro" id="IPR001647">
    <property type="entry name" value="HTH_TetR"/>
</dbReference>
<name>A0A4U1BXF4_9SPHI</name>
<dbReference type="PROSITE" id="PS50977">
    <property type="entry name" value="HTH_TETR_2"/>
    <property type="match status" value="1"/>
</dbReference>
<keyword evidence="3 5" id="KW-0238">DNA-binding</keyword>
<dbReference type="GO" id="GO:0000976">
    <property type="term" value="F:transcription cis-regulatory region binding"/>
    <property type="evidence" value="ECO:0007669"/>
    <property type="project" value="TreeGrafter"/>
</dbReference>
<dbReference type="Pfam" id="PF00440">
    <property type="entry name" value="TetR_N"/>
    <property type="match status" value="1"/>
</dbReference>
<dbReference type="OrthoDB" id="594604at2"/>
<feature type="domain" description="HTH tetR-type" evidence="6">
    <location>
        <begin position="9"/>
        <end position="69"/>
    </location>
</feature>
<dbReference type="PRINTS" id="PR00455">
    <property type="entry name" value="HTHTETR"/>
</dbReference>
<evidence type="ECO:0000259" key="6">
    <source>
        <dbReference type="PROSITE" id="PS50977"/>
    </source>
</evidence>
<accession>A0A4U1BXF4</accession>
<evidence type="ECO:0000256" key="1">
    <source>
        <dbReference type="ARBA" id="ARBA00022491"/>
    </source>
</evidence>
<evidence type="ECO:0000313" key="7">
    <source>
        <dbReference type="EMBL" id="TKB96196.1"/>
    </source>
</evidence>
<keyword evidence="2" id="KW-0805">Transcription regulation</keyword>
<dbReference type="Gene3D" id="1.10.357.10">
    <property type="entry name" value="Tetracycline Repressor, domain 2"/>
    <property type="match status" value="1"/>
</dbReference>
<dbReference type="PANTHER" id="PTHR30055">
    <property type="entry name" value="HTH-TYPE TRANSCRIPTIONAL REGULATOR RUTR"/>
    <property type="match status" value="1"/>
</dbReference>
<sequence>MMALLQDKTEDRTRILEKARELFFFFGIRSITMDDISKHLGMSKKTLYNHFKDKAEIVNIIIDDLIVSHGNKLNETRMISQNAIDELYLQVDVLLYFFKEISPNIFFEMDKYFPELSGHFTHHRHHCILLGIKENLERGIEEGLYRPDLEVEFISNARLNQFVAAFDENAFPEIDFDVTKTLNKLNDFYLHAVCSDKGKLYIKS</sequence>
<dbReference type="Proteomes" id="UP000308181">
    <property type="component" value="Unassembled WGS sequence"/>
</dbReference>
<evidence type="ECO:0000256" key="3">
    <source>
        <dbReference type="ARBA" id="ARBA00023125"/>
    </source>
</evidence>
<gene>
    <name evidence="7" type="ORF">FA046_13485</name>
</gene>
<organism evidence="7 8">
    <name type="scientific">Pedobacter cryophilus</name>
    <dbReference type="NCBI Taxonomy" id="2571271"/>
    <lineage>
        <taxon>Bacteria</taxon>
        <taxon>Pseudomonadati</taxon>
        <taxon>Bacteroidota</taxon>
        <taxon>Sphingobacteriia</taxon>
        <taxon>Sphingobacteriales</taxon>
        <taxon>Sphingobacteriaceae</taxon>
        <taxon>Pedobacter</taxon>
    </lineage>
</organism>
<evidence type="ECO:0000256" key="5">
    <source>
        <dbReference type="PROSITE-ProRule" id="PRU00335"/>
    </source>
</evidence>
<evidence type="ECO:0000256" key="2">
    <source>
        <dbReference type="ARBA" id="ARBA00023015"/>
    </source>
</evidence>
<dbReference type="SUPFAM" id="SSF46689">
    <property type="entry name" value="Homeodomain-like"/>
    <property type="match status" value="1"/>
</dbReference>
<reference evidence="7 8" key="1">
    <citation type="submission" date="2019-04" db="EMBL/GenBank/DDBJ databases">
        <title>Pedobacter sp. AR-3-17 sp. nov., isolated from Arctic soil.</title>
        <authorList>
            <person name="Dahal R.H."/>
            <person name="Kim D.-U."/>
        </authorList>
    </citation>
    <scope>NUCLEOTIDE SEQUENCE [LARGE SCALE GENOMIC DNA]</scope>
    <source>
        <strain evidence="7 8">AR-3-17</strain>
    </source>
</reference>
<evidence type="ECO:0000313" key="8">
    <source>
        <dbReference type="Proteomes" id="UP000308181"/>
    </source>
</evidence>
<dbReference type="EMBL" id="SWBP01000005">
    <property type="protein sequence ID" value="TKB96196.1"/>
    <property type="molecule type" value="Genomic_DNA"/>
</dbReference>
<evidence type="ECO:0000256" key="4">
    <source>
        <dbReference type="ARBA" id="ARBA00023163"/>
    </source>
</evidence>
<proteinExistence type="predicted"/>